<dbReference type="PANTHER" id="PTHR34219:SF1">
    <property type="entry name" value="PEPSY DOMAIN-CONTAINING PROTEIN"/>
    <property type="match status" value="1"/>
</dbReference>
<gene>
    <name evidence="3" type="ORF">AWC04_19255</name>
</gene>
<sequence length="486" mass="50378">MSITETETVASITGPTGAHRSLLMRLHFYAGVLVGPFLLIAAVTGGLYAIAPTLEQWSYRDQLRAQTDGPALPLPDQVRAAQQVRPDLVAVAVRPAAAAGQTTRVMFADPSLGESQTLAVFVDPATARSQGTLAVYGSSGALPVRTWLDNLHRSLHLGEPGRLYSELAASWLWVVALGGLWLWVARYRRMRATGASSARLLSVQRGATGRRRTLNWHGVLGIWIAVGLVMLSATGLTWSAYAGANVDALRAALSWTTPTVSTALAGPPAAPAGAPAGHGHGPAPEPAVSVTPGAVRVAELDTVVAAARRAGIGGAVEVGMPADAQSAFTVGQIRAPWVMSNNSVAVDPATGEITDVSWFADWPLAAKLAAWGIQLHMGTLFGLPNQLALLGLAAALTAVIVAGYRMWWQRRPTRGPGAVGRPPRRGALSTLAPATAVAVLAVAAVVGWFVPLLGISLAGFVAVDVAAGVLAGRRRRPDLDSAGTGG</sequence>
<keyword evidence="2" id="KW-1133">Transmembrane helix</keyword>
<dbReference type="Pfam" id="PF03929">
    <property type="entry name" value="PepSY_TM"/>
    <property type="match status" value="1"/>
</dbReference>
<name>A0A1X1QZ60_MYCFA</name>
<organism evidence="3 4">
    <name type="scientific">Mycolicibacterium fallax</name>
    <name type="common">Mycobacterium fallax</name>
    <dbReference type="NCBI Taxonomy" id="1793"/>
    <lineage>
        <taxon>Bacteria</taxon>
        <taxon>Bacillati</taxon>
        <taxon>Actinomycetota</taxon>
        <taxon>Actinomycetes</taxon>
        <taxon>Mycobacteriales</taxon>
        <taxon>Mycobacteriaceae</taxon>
        <taxon>Mycolicibacterium</taxon>
    </lineage>
</organism>
<dbReference type="AlphaFoldDB" id="A0A1X1QZ60"/>
<feature type="transmembrane region" description="Helical" evidence="2">
    <location>
        <begin position="387"/>
        <end position="407"/>
    </location>
</feature>
<keyword evidence="2" id="KW-0812">Transmembrane</keyword>
<feature type="region of interest" description="Disordered" evidence="1">
    <location>
        <begin position="264"/>
        <end position="288"/>
    </location>
</feature>
<feature type="transmembrane region" description="Helical" evidence="2">
    <location>
        <begin position="427"/>
        <end position="446"/>
    </location>
</feature>
<dbReference type="EMBL" id="LQOJ01000073">
    <property type="protein sequence ID" value="ORU96715.1"/>
    <property type="molecule type" value="Genomic_DNA"/>
</dbReference>
<feature type="transmembrane region" description="Helical" evidence="2">
    <location>
        <begin position="163"/>
        <end position="184"/>
    </location>
</feature>
<comment type="caution">
    <text evidence="3">The sequence shown here is derived from an EMBL/GenBank/DDBJ whole genome shotgun (WGS) entry which is preliminary data.</text>
</comment>
<reference evidence="3 4" key="1">
    <citation type="submission" date="2016-01" db="EMBL/GenBank/DDBJ databases">
        <title>The new phylogeny of the genus Mycobacterium.</title>
        <authorList>
            <person name="Tarcisio F."/>
            <person name="Conor M."/>
            <person name="Antonella G."/>
            <person name="Elisabetta G."/>
            <person name="Giulia F.S."/>
            <person name="Sara T."/>
            <person name="Anna F."/>
            <person name="Clotilde B."/>
            <person name="Roberto B."/>
            <person name="Veronica D.S."/>
            <person name="Fabio R."/>
            <person name="Monica P."/>
            <person name="Olivier J."/>
            <person name="Enrico T."/>
            <person name="Nicola S."/>
        </authorList>
    </citation>
    <scope>NUCLEOTIDE SEQUENCE [LARGE SCALE GENOMIC DNA]</scope>
    <source>
        <strain evidence="3 4">DSM 44179</strain>
    </source>
</reference>
<accession>A0A1X1QZ60</accession>
<feature type="compositionally biased region" description="Low complexity" evidence="1">
    <location>
        <begin position="265"/>
        <end position="277"/>
    </location>
</feature>
<evidence type="ECO:0000313" key="3">
    <source>
        <dbReference type="EMBL" id="ORU96715.1"/>
    </source>
</evidence>
<dbReference type="PANTHER" id="PTHR34219">
    <property type="entry name" value="IRON-REGULATED INNER MEMBRANE PROTEIN-RELATED"/>
    <property type="match status" value="1"/>
</dbReference>
<keyword evidence="2" id="KW-0472">Membrane</keyword>
<feature type="transmembrane region" description="Helical" evidence="2">
    <location>
        <begin position="452"/>
        <end position="471"/>
    </location>
</feature>
<feature type="transmembrane region" description="Helical" evidence="2">
    <location>
        <begin position="220"/>
        <end position="241"/>
    </location>
</feature>
<evidence type="ECO:0000256" key="1">
    <source>
        <dbReference type="SAM" id="MobiDB-lite"/>
    </source>
</evidence>
<proteinExistence type="predicted"/>
<feature type="transmembrane region" description="Helical" evidence="2">
    <location>
        <begin position="28"/>
        <end position="51"/>
    </location>
</feature>
<evidence type="ECO:0000256" key="2">
    <source>
        <dbReference type="SAM" id="Phobius"/>
    </source>
</evidence>
<keyword evidence="4" id="KW-1185">Reference proteome</keyword>
<evidence type="ECO:0000313" key="4">
    <source>
        <dbReference type="Proteomes" id="UP000193484"/>
    </source>
</evidence>
<dbReference type="InterPro" id="IPR005625">
    <property type="entry name" value="PepSY-ass_TM"/>
</dbReference>
<dbReference type="STRING" id="1793.AWC04_19255"/>
<dbReference type="Proteomes" id="UP000193484">
    <property type="component" value="Unassembled WGS sequence"/>
</dbReference>
<protein>
    <submittedName>
        <fullName evidence="3">Peptidase</fullName>
    </submittedName>
</protein>